<dbReference type="RefSeq" id="XP_013333622.1">
    <property type="nucleotide sequence ID" value="XM_013478168.1"/>
</dbReference>
<evidence type="ECO:0000313" key="3">
    <source>
        <dbReference type="EMBL" id="CDJ56972.1"/>
    </source>
</evidence>
<feature type="compositionally biased region" description="Basic and acidic residues" evidence="1">
    <location>
        <begin position="176"/>
        <end position="198"/>
    </location>
</feature>
<feature type="chain" id="PRO_5004674713" evidence="2">
    <location>
        <begin position="26"/>
        <end position="300"/>
    </location>
</feature>
<proteinExistence type="predicted"/>
<dbReference type="OrthoDB" id="347384at2759"/>
<organism evidence="3 4">
    <name type="scientific">Eimeria maxima</name>
    <name type="common">Coccidian parasite</name>
    <dbReference type="NCBI Taxonomy" id="5804"/>
    <lineage>
        <taxon>Eukaryota</taxon>
        <taxon>Sar</taxon>
        <taxon>Alveolata</taxon>
        <taxon>Apicomplexa</taxon>
        <taxon>Conoidasida</taxon>
        <taxon>Coccidia</taxon>
        <taxon>Eucoccidiorida</taxon>
        <taxon>Eimeriorina</taxon>
        <taxon>Eimeriidae</taxon>
        <taxon>Eimeria</taxon>
    </lineage>
</organism>
<dbReference type="GeneID" id="25334537"/>
<sequence>MSTLKFLSLATSALFLGSANRAGAASNTATSVSCVTAMNSARQLVGFGELKEGENAGEVLPIVSGPAKAVSGEQYVAQVCTAFRANQATDASAIAVNGTYAYAVQDEADCEAAVNSWKAALSNFNGVMPPVYEATKEPYTNPQNVSFISLFNPQENPKVYCAYFTCPATQQVGTKQTRDGNKVDEAKGTSELETREEVPQEPPPPQEHPEQEEEDNENGSLEGTPESGNTVGKDVKALLCVTTPNTLVDGRAPYTESQWQQITTGLSKNAAAAVPTTFVAFAAVAVANRHWRDEWKWTAE</sequence>
<reference evidence="3" key="2">
    <citation type="submission" date="2013-10" db="EMBL/GenBank/DDBJ databases">
        <authorList>
            <person name="Aslett M."/>
        </authorList>
    </citation>
    <scope>NUCLEOTIDE SEQUENCE [LARGE SCALE GENOMIC DNA]</scope>
    <source>
        <strain evidence="3">Weybridge</strain>
    </source>
</reference>
<dbReference type="PROSITE" id="PS51257">
    <property type="entry name" value="PROKAR_LIPOPROTEIN"/>
    <property type="match status" value="1"/>
</dbReference>
<keyword evidence="4" id="KW-1185">Reference proteome</keyword>
<feature type="compositionally biased region" description="Polar residues" evidence="1">
    <location>
        <begin position="218"/>
        <end position="230"/>
    </location>
</feature>
<gene>
    <name evidence="3" type="ORF">EMWEY_00005510</name>
</gene>
<accession>U6LYD7</accession>
<protein>
    <submittedName>
        <fullName evidence="3">SAG family member</fullName>
    </submittedName>
</protein>
<dbReference type="Proteomes" id="UP000030763">
    <property type="component" value="Unassembled WGS sequence"/>
</dbReference>
<dbReference type="InterPro" id="IPR021288">
    <property type="entry name" value="Surface_antigen"/>
</dbReference>
<dbReference type="EMBL" id="HG719181">
    <property type="protein sequence ID" value="CDJ56972.1"/>
    <property type="molecule type" value="Genomic_DNA"/>
</dbReference>
<feature type="region of interest" description="Disordered" evidence="1">
    <location>
        <begin position="172"/>
        <end position="231"/>
    </location>
</feature>
<name>U6LYD7_EIMMA</name>
<reference evidence="3" key="1">
    <citation type="submission" date="2013-10" db="EMBL/GenBank/DDBJ databases">
        <title>Genomic analysis of the causative agents of coccidiosis in chickens.</title>
        <authorList>
            <person name="Reid A.J."/>
            <person name="Blake D."/>
            <person name="Billington K."/>
            <person name="Browne H."/>
            <person name="Dunn M."/>
            <person name="Hung S."/>
            <person name="Kawahara F."/>
            <person name="Miranda-Saavedra D."/>
            <person name="Mourier T."/>
            <person name="Nagra H."/>
            <person name="Otto T.D."/>
            <person name="Rawlings N."/>
            <person name="Sanchez A."/>
            <person name="Sanders M."/>
            <person name="Subramaniam C."/>
            <person name="Tay Y."/>
            <person name="Dear P."/>
            <person name="Doerig C."/>
            <person name="Gruber A."/>
            <person name="Parkinson J."/>
            <person name="Shirley M."/>
            <person name="Wan K.L."/>
            <person name="Berriman M."/>
            <person name="Tomley F."/>
            <person name="Pain A."/>
        </authorList>
    </citation>
    <scope>NUCLEOTIDE SEQUENCE [LARGE SCALE GENOMIC DNA]</scope>
    <source>
        <strain evidence="3">Weybridge</strain>
    </source>
</reference>
<evidence type="ECO:0000256" key="1">
    <source>
        <dbReference type="SAM" id="MobiDB-lite"/>
    </source>
</evidence>
<dbReference type="VEuPathDB" id="ToxoDB:EMWEY_00005510"/>
<dbReference type="Pfam" id="PF11054">
    <property type="entry name" value="Surface_antigen"/>
    <property type="match status" value="1"/>
</dbReference>
<dbReference type="AlphaFoldDB" id="U6LYD7"/>
<evidence type="ECO:0000313" key="4">
    <source>
        <dbReference type="Proteomes" id="UP000030763"/>
    </source>
</evidence>
<keyword evidence="2" id="KW-0732">Signal</keyword>
<feature type="signal peptide" evidence="2">
    <location>
        <begin position="1"/>
        <end position="25"/>
    </location>
</feature>
<evidence type="ECO:0000256" key="2">
    <source>
        <dbReference type="SAM" id="SignalP"/>
    </source>
</evidence>